<dbReference type="OrthoDB" id="7276301at2"/>
<gene>
    <name evidence="3" type="ORF">D5400_07765</name>
</gene>
<feature type="transmembrane region" description="Helical" evidence="2">
    <location>
        <begin position="58"/>
        <end position="82"/>
    </location>
</feature>
<keyword evidence="2" id="KW-0812">Transmembrane</keyword>
<evidence type="ECO:0008006" key="5">
    <source>
        <dbReference type="Google" id="ProtNLM"/>
    </source>
</evidence>
<keyword evidence="2" id="KW-0472">Membrane</keyword>
<evidence type="ECO:0000256" key="1">
    <source>
        <dbReference type="SAM" id="Coils"/>
    </source>
</evidence>
<organism evidence="3 4">
    <name type="scientific">Georhizobium profundi</name>
    <dbReference type="NCBI Taxonomy" id="2341112"/>
    <lineage>
        <taxon>Bacteria</taxon>
        <taxon>Pseudomonadati</taxon>
        <taxon>Pseudomonadota</taxon>
        <taxon>Alphaproteobacteria</taxon>
        <taxon>Hyphomicrobiales</taxon>
        <taxon>Rhizobiaceae</taxon>
        <taxon>Georhizobium</taxon>
    </lineage>
</organism>
<dbReference type="Proteomes" id="UP000268192">
    <property type="component" value="Chromosome"/>
</dbReference>
<evidence type="ECO:0000313" key="4">
    <source>
        <dbReference type="Proteomes" id="UP000268192"/>
    </source>
</evidence>
<feature type="transmembrane region" description="Helical" evidence="2">
    <location>
        <begin position="89"/>
        <end position="108"/>
    </location>
</feature>
<keyword evidence="4" id="KW-1185">Reference proteome</keyword>
<feature type="coiled-coil region" evidence="1">
    <location>
        <begin position="235"/>
        <end position="305"/>
    </location>
</feature>
<feature type="transmembrane region" description="Helical" evidence="2">
    <location>
        <begin position="308"/>
        <end position="329"/>
    </location>
</feature>
<keyword evidence="2" id="KW-1133">Transmembrane helix</keyword>
<name>A0A3Q8XMS1_9HYPH</name>
<evidence type="ECO:0000256" key="2">
    <source>
        <dbReference type="SAM" id="Phobius"/>
    </source>
</evidence>
<dbReference type="RefSeq" id="WP_126009209.1">
    <property type="nucleotide sequence ID" value="NZ_CP032509.1"/>
</dbReference>
<dbReference type="EMBL" id="CP032509">
    <property type="protein sequence ID" value="AZN71181.1"/>
    <property type="molecule type" value="Genomic_DNA"/>
</dbReference>
<dbReference type="KEGG" id="abaw:D5400_07765"/>
<proteinExistence type="predicted"/>
<keyword evidence="1" id="KW-0175">Coiled coil</keyword>
<accession>A0A3Q8XMS1</accession>
<reference evidence="3 4" key="1">
    <citation type="submission" date="2018-09" db="EMBL/GenBank/DDBJ databases">
        <title>Marinorhizobium profundi gen. nov., sp. nov., isolated from a deep-sea sediment sample from the New Britain Trench and proposal of Marinorhizobiaceae fam. nov. in the order Rhizobiales of the class Alphaproteobacteria.</title>
        <authorList>
            <person name="Cao J."/>
        </authorList>
    </citation>
    <scope>NUCLEOTIDE SEQUENCE [LARGE SCALE GENOMIC DNA]</scope>
    <source>
        <strain evidence="3 4">WS11</strain>
    </source>
</reference>
<dbReference type="SUPFAM" id="SSF58113">
    <property type="entry name" value="Apolipoprotein A-I"/>
    <property type="match status" value="1"/>
</dbReference>
<feature type="transmembrane region" description="Helical" evidence="2">
    <location>
        <begin position="12"/>
        <end position="38"/>
    </location>
</feature>
<evidence type="ECO:0000313" key="3">
    <source>
        <dbReference type="EMBL" id="AZN71181.1"/>
    </source>
</evidence>
<protein>
    <recommendedName>
        <fullName evidence="5">CAP-Gly protein</fullName>
    </recommendedName>
</protein>
<sequence length="337" mass="34467">MIDRHGVVTPVASWGSIFGGTVTVIAVSILLSLLGAGLGFGAVDPQSNDPLGGIGVGFGIWSVLSLFISLAAGGFVAGYLSLQAGWVHGLLSWATALIAAVVLSAFAISGAAQLAGSAIGSVASLTGSAISTTAGLSGDAISAVVTNFDEDQFADVDAEGAAADIRELLQDTDIEALQPEAIGEELEGARADVADAFEALRSNPTEYAAVLENLGTDLQTRLEGFGEEIDRNAIVASLTENTDMTQQEAEQATDQAIARYEEFSTSVREQVDAAIQSVQGLGTEIEQLEAQAREQAAQAADAISSASLWAFLACLIGAGISAVAGFGGARTRELMEL</sequence>
<dbReference type="AlphaFoldDB" id="A0A3Q8XMS1"/>